<proteinExistence type="predicted"/>
<organism evidence="2 3">
    <name type="scientific">Peribacillus huizhouensis</name>
    <dbReference type="NCBI Taxonomy" id="1501239"/>
    <lineage>
        <taxon>Bacteria</taxon>
        <taxon>Bacillati</taxon>
        <taxon>Bacillota</taxon>
        <taxon>Bacilli</taxon>
        <taxon>Bacillales</taxon>
        <taxon>Bacillaceae</taxon>
        <taxon>Peribacillus</taxon>
    </lineage>
</organism>
<name>A0ABR6CM91_9BACI</name>
<dbReference type="RefSeq" id="WP_182502046.1">
    <property type="nucleotide sequence ID" value="NZ_JACJHX010000003.1"/>
</dbReference>
<feature type="domain" description="DUF4440" evidence="1">
    <location>
        <begin position="13"/>
        <end position="107"/>
    </location>
</feature>
<dbReference type="InterPro" id="IPR032710">
    <property type="entry name" value="NTF2-like_dom_sf"/>
</dbReference>
<accession>A0ABR6CM91</accession>
<gene>
    <name evidence="2" type="ORF">HNP81_001405</name>
</gene>
<dbReference type="Gene3D" id="3.10.450.50">
    <property type="match status" value="1"/>
</dbReference>
<reference evidence="2 3" key="1">
    <citation type="submission" date="2020-08" db="EMBL/GenBank/DDBJ databases">
        <title>Genomic Encyclopedia of Type Strains, Phase IV (KMG-IV): sequencing the most valuable type-strain genomes for metagenomic binning, comparative biology and taxonomic classification.</title>
        <authorList>
            <person name="Goeker M."/>
        </authorList>
    </citation>
    <scope>NUCLEOTIDE SEQUENCE [LARGE SCALE GENOMIC DNA]</scope>
    <source>
        <strain evidence="2 3">DSM 105481</strain>
    </source>
</reference>
<dbReference type="EMBL" id="JACJHX010000003">
    <property type="protein sequence ID" value="MBA9026120.1"/>
    <property type="molecule type" value="Genomic_DNA"/>
</dbReference>
<evidence type="ECO:0000313" key="3">
    <source>
        <dbReference type="Proteomes" id="UP000626697"/>
    </source>
</evidence>
<dbReference type="Pfam" id="PF14534">
    <property type="entry name" value="DUF4440"/>
    <property type="match status" value="1"/>
</dbReference>
<protein>
    <recommendedName>
        <fullName evidence="1">DUF4440 domain-containing protein</fullName>
    </recommendedName>
</protein>
<dbReference type="Proteomes" id="UP000626697">
    <property type="component" value="Unassembled WGS sequence"/>
</dbReference>
<evidence type="ECO:0000259" key="1">
    <source>
        <dbReference type="Pfam" id="PF14534"/>
    </source>
</evidence>
<evidence type="ECO:0000313" key="2">
    <source>
        <dbReference type="EMBL" id="MBA9026120.1"/>
    </source>
</evidence>
<sequence>MESSNALKALLYDLEEQLLTPEVRQSKIELDKLLADDFIEFTSSGKMKNKQDCMEGLATPQMYILNFEIKRLSSDTVLTIYDLKDETRMKESLRSSVWKQINGRWQMVFHQGTIKSSE</sequence>
<dbReference type="InterPro" id="IPR027843">
    <property type="entry name" value="DUF4440"/>
</dbReference>
<dbReference type="SUPFAM" id="SSF54427">
    <property type="entry name" value="NTF2-like"/>
    <property type="match status" value="1"/>
</dbReference>
<keyword evidence="3" id="KW-1185">Reference proteome</keyword>
<comment type="caution">
    <text evidence="2">The sequence shown here is derived from an EMBL/GenBank/DDBJ whole genome shotgun (WGS) entry which is preliminary data.</text>
</comment>